<sequence>MLKAKMPMAEIYDIKMRSIEGEEISFEKFRGKWLLLVNVASRCGYTPQYEDLQRLHETYGNKVTVLGFPANNFGGQEPGTHEEILGFCKKNYGVTFQLFEKISVTGSDQHPLYQWLSNADKNGWNDQEPTWNFCKYLVNANGQLVKFYNSGVNPLSEDILKELSQE</sequence>
<evidence type="ECO:0000256" key="3">
    <source>
        <dbReference type="ARBA" id="ARBA00023002"/>
    </source>
</evidence>
<accession>A0ABT8KZK6</accession>
<evidence type="ECO:0000256" key="2">
    <source>
        <dbReference type="ARBA" id="ARBA00022559"/>
    </source>
</evidence>
<organism evidence="5 6">
    <name type="scientific">Agaribacillus aureus</name>
    <dbReference type="NCBI Taxonomy" id="3051825"/>
    <lineage>
        <taxon>Bacteria</taxon>
        <taxon>Pseudomonadati</taxon>
        <taxon>Bacteroidota</taxon>
        <taxon>Cytophagia</taxon>
        <taxon>Cytophagales</taxon>
        <taxon>Splendidivirgaceae</taxon>
        <taxon>Agaribacillus</taxon>
    </lineage>
</organism>
<dbReference type="PANTHER" id="PTHR11592:SF134">
    <property type="entry name" value="PHOSPHOLIPID HYDROPEROXIDE GLUTATHIONE PEROXIDASE"/>
    <property type="match status" value="1"/>
</dbReference>
<dbReference type="EMBL" id="JAUJEB010000001">
    <property type="protein sequence ID" value="MDN5210922.1"/>
    <property type="molecule type" value="Genomic_DNA"/>
</dbReference>
<evidence type="ECO:0000313" key="6">
    <source>
        <dbReference type="Proteomes" id="UP001172083"/>
    </source>
</evidence>
<dbReference type="GO" id="GO:0004601">
    <property type="term" value="F:peroxidase activity"/>
    <property type="evidence" value="ECO:0007669"/>
    <property type="project" value="UniProtKB-KW"/>
</dbReference>
<dbReference type="SUPFAM" id="SSF52833">
    <property type="entry name" value="Thioredoxin-like"/>
    <property type="match status" value="1"/>
</dbReference>
<proteinExistence type="inferred from homology"/>
<dbReference type="Gene3D" id="3.40.30.10">
    <property type="entry name" value="Glutaredoxin"/>
    <property type="match status" value="1"/>
</dbReference>
<gene>
    <name evidence="5" type="ORF">QQ020_02645</name>
</gene>
<evidence type="ECO:0000313" key="5">
    <source>
        <dbReference type="EMBL" id="MDN5210922.1"/>
    </source>
</evidence>
<dbReference type="InterPro" id="IPR029759">
    <property type="entry name" value="GPX_AS"/>
</dbReference>
<dbReference type="PROSITE" id="PS51355">
    <property type="entry name" value="GLUTATHIONE_PEROXID_3"/>
    <property type="match status" value="1"/>
</dbReference>
<dbReference type="Pfam" id="PF00255">
    <property type="entry name" value="GSHPx"/>
    <property type="match status" value="1"/>
</dbReference>
<keyword evidence="3 4" id="KW-0560">Oxidoreductase</keyword>
<dbReference type="CDD" id="cd00340">
    <property type="entry name" value="GSH_Peroxidase"/>
    <property type="match status" value="1"/>
</dbReference>
<protein>
    <recommendedName>
        <fullName evidence="4">Glutathione peroxidase</fullName>
    </recommendedName>
</protein>
<keyword evidence="2 4" id="KW-0575">Peroxidase</keyword>
<dbReference type="PIRSF" id="PIRSF000303">
    <property type="entry name" value="Glutathion_perox"/>
    <property type="match status" value="1"/>
</dbReference>
<comment type="similarity">
    <text evidence="1 4">Belongs to the glutathione peroxidase family.</text>
</comment>
<name>A0ABT8KZK6_9BACT</name>
<keyword evidence="6" id="KW-1185">Reference proteome</keyword>
<dbReference type="Proteomes" id="UP001172083">
    <property type="component" value="Unassembled WGS sequence"/>
</dbReference>
<dbReference type="InterPro" id="IPR000889">
    <property type="entry name" value="Glutathione_peroxidase"/>
</dbReference>
<dbReference type="PANTHER" id="PTHR11592">
    <property type="entry name" value="GLUTATHIONE PEROXIDASE"/>
    <property type="match status" value="1"/>
</dbReference>
<dbReference type="PRINTS" id="PR01011">
    <property type="entry name" value="GLUTPROXDASE"/>
</dbReference>
<comment type="caution">
    <text evidence="5">The sequence shown here is derived from an EMBL/GenBank/DDBJ whole genome shotgun (WGS) entry which is preliminary data.</text>
</comment>
<reference evidence="5" key="1">
    <citation type="submission" date="2023-06" db="EMBL/GenBank/DDBJ databases">
        <title>Genomic of Agaribacillus aureum.</title>
        <authorList>
            <person name="Wang G."/>
        </authorList>
    </citation>
    <scope>NUCLEOTIDE SEQUENCE</scope>
    <source>
        <strain evidence="5">BMA12</strain>
    </source>
</reference>
<evidence type="ECO:0000256" key="4">
    <source>
        <dbReference type="RuleBase" id="RU000499"/>
    </source>
</evidence>
<dbReference type="PROSITE" id="PS00460">
    <property type="entry name" value="GLUTATHIONE_PEROXID_1"/>
    <property type="match status" value="1"/>
</dbReference>
<dbReference type="InterPro" id="IPR036249">
    <property type="entry name" value="Thioredoxin-like_sf"/>
</dbReference>
<evidence type="ECO:0000256" key="1">
    <source>
        <dbReference type="ARBA" id="ARBA00006926"/>
    </source>
</evidence>